<evidence type="ECO:0000313" key="14">
    <source>
        <dbReference type="EMBL" id="MBY8889275.1"/>
    </source>
</evidence>
<dbReference type="SFLD" id="SFLDS00003">
    <property type="entry name" value="Haloacid_Dehalogenase"/>
    <property type="match status" value="1"/>
</dbReference>
<dbReference type="Proteomes" id="UP001198565">
    <property type="component" value="Unassembled WGS sequence"/>
</dbReference>
<feature type="transmembrane region" description="Helical" evidence="11">
    <location>
        <begin position="291"/>
        <end position="312"/>
    </location>
</feature>
<evidence type="ECO:0000256" key="11">
    <source>
        <dbReference type="RuleBase" id="RU362081"/>
    </source>
</evidence>
<dbReference type="InterPro" id="IPR023214">
    <property type="entry name" value="HAD_sf"/>
</dbReference>
<evidence type="ECO:0000256" key="12">
    <source>
        <dbReference type="SAM" id="MobiDB-lite"/>
    </source>
</evidence>
<evidence type="ECO:0000256" key="9">
    <source>
        <dbReference type="ARBA" id="ARBA00022989"/>
    </source>
</evidence>
<dbReference type="NCBIfam" id="TIGR01525">
    <property type="entry name" value="ATPase-IB_hvy"/>
    <property type="match status" value="1"/>
</dbReference>
<evidence type="ECO:0000256" key="6">
    <source>
        <dbReference type="ARBA" id="ARBA00022840"/>
    </source>
</evidence>
<comment type="subcellular location">
    <subcellularLocation>
        <location evidence="1">Cell membrane</location>
        <topology evidence="1">Multi-pass membrane protein</topology>
    </subcellularLocation>
</comment>
<dbReference type="InterPro" id="IPR018303">
    <property type="entry name" value="ATPase_P-typ_P_site"/>
</dbReference>
<gene>
    <name evidence="14" type="ORF">K7472_31195</name>
</gene>
<evidence type="ECO:0000256" key="2">
    <source>
        <dbReference type="ARBA" id="ARBA00006024"/>
    </source>
</evidence>
<dbReference type="PANTHER" id="PTHR43079">
    <property type="entry name" value="PROBABLE CADMIUM/ZINC-TRANSPORTING ATPASE HMA1"/>
    <property type="match status" value="1"/>
</dbReference>
<keyword evidence="8" id="KW-1278">Translocase</keyword>
<dbReference type="SFLD" id="SFLDF00027">
    <property type="entry name" value="p-type_atpase"/>
    <property type="match status" value="1"/>
</dbReference>
<keyword evidence="3 11" id="KW-0812">Transmembrane</keyword>
<dbReference type="RefSeq" id="WP_222982450.1">
    <property type="nucleotide sequence ID" value="NZ_JAINVZ010000039.1"/>
</dbReference>
<evidence type="ECO:0000256" key="7">
    <source>
        <dbReference type="ARBA" id="ARBA00022842"/>
    </source>
</evidence>
<dbReference type="InterPro" id="IPR023299">
    <property type="entry name" value="ATPase_P-typ_cyto_dom_N"/>
</dbReference>
<dbReference type="SUPFAM" id="SSF81653">
    <property type="entry name" value="Calcium ATPase, transduction domain A"/>
    <property type="match status" value="1"/>
</dbReference>
<dbReference type="PROSITE" id="PS00154">
    <property type="entry name" value="ATPASE_E1_E2"/>
    <property type="match status" value="1"/>
</dbReference>
<dbReference type="SFLD" id="SFLDG00002">
    <property type="entry name" value="C1.7:_P-type_atpase_like"/>
    <property type="match status" value="1"/>
</dbReference>
<evidence type="ECO:0000256" key="8">
    <source>
        <dbReference type="ARBA" id="ARBA00022967"/>
    </source>
</evidence>
<name>A0ABS7R425_9ACTN</name>
<keyword evidence="15" id="KW-1185">Reference proteome</keyword>
<dbReference type="InterPro" id="IPR059000">
    <property type="entry name" value="ATPase_P-type_domA"/>
</dbReference>
<feature type="transmembrane region" description="Helical" evidence="11">
    <location>
        <begin position="55"/>
        <end position="73"/>
    </location>
</feature>
<evidence type="ECO:0000256" key="3">
    <source>
        <dbReference type="ARBA" id="ARBA00022692"/>
    </source>
</evidence>
<feature type="transmembrane region" description="Helical" evidence="11">
    <location>
        <begin position="262"/>
        <end position="285"/>
    </location>
</feature>
<dbReference type="InterPro" id="IPR051949">
    <property type="entry name" value="Cation_Transport_ATPase"/>
</dbReference>
<comment type="caution">
    <text evidence="14">The sequence shown here is derived from an EMBL/GenBank/DDBJ whole genome shotgun (WGS) entry which is preliminary data.</text>
</comment>
<dbReference type="Pfam" id="PF00122">
    <property type="entry name" value="E1-E2_ATPase"/>
    <property type="match status" value="1"/>
</dbReference>
<sequence>MPSAAAHRPPQAPPTRTPASTPRRRTRVLALAEARWAATALVLFLIALPVRLTGAPAWASAPLFALVYLAGGWEPGWAGLKALRGKVLDVDLLMIVAALGAAAIGQITDGALLIVIFATSGALEALATARTQDAVRGLLDLAPATATRLADDGSETSVESAALAVGDVILVRPGERVGADGRVLDGASDVDQATITGEPFPAAKGVGDEVFAGTLNGSGALRVKVERDPSDSVIARIVTMVEEASETKAPTQLFIEKVEQRYSLGMVAATLAVFLVPVACGAALAGSLLRAMTFMIVASPCAVVLATMPPLLSAIANAGRHGVLVKSAVVMERLGQVDTVALDKTGTLTEGTPRLTAIRPLAGSGLDQEALLRLAAAAEHPSEHPLGRAVVDAARDRRTEAPTVRDFTATPGVGVTATLDGATITVGAPARLPTALDDADAAAHAARTVDELEGSGHTAVLVQRDGVPVGVLGIADRLRPDATATITALGHLTGATPMLLTGDNPTTAARLAAEVGITDVRAGLLPQEKVTAVRNAQETGRKVLVVGDGVNDAPALAAAHTGIAMGRAGSDLALETADAVIVRDELAAVPTVVALSRRARRLVVQNLAIAATFISGLTVWDLAGHLPLPLGVLGHEGSTVIVGLNGLRLLRDAAWHRTHAPSRHAQQDAHMSSLVG</sequence>
<evidence type="ECO:0000256" key="10">
    <source>
        <dbReference type="ARBA" id="ARBA00023136"/>
    </source>
</evidence>
<dbReference type="PROSITE" id="PS01229">
    <property type="entry name" value="COF_2"/>
    <property type="match status" value="1"/>
</dbReference>
<accession>A0ABS7R425</accession>
<dbReference type="InterPro" id="IPR044492">
    <property type="entry name" value="P_typ_ATPase_HD_dom"/>
</dbReference>
<evidence type="ECO:0000259" key="13">
    <source>
        <dbReference type="Pfam" id="PF00122"/>
    </source>
</evidence>
<dbReference type="NCBIfam" id="TIGR01494">
    <property type="entry name" value="ATPase_P-type"/>
    <property type="match status" value="1"/>
</dbReference>
<keyword evidence="9 11" id="KW-1133">Transmembrane helix</keyword>
<reference evidence="14 15" key="1">
    <citation type="submission" date="2021-08" db="EMBL/GenBank/DDBJ databases">
        <title>Streptomyces sp. PTM05 isolated from lichen.</title>
        <authorList>
            <person name="Somphong A."/>
            <person name="Phongsopitanun W."/>
            <person name="Tanasupawat S."/>
        </authorList>
    </citation>
    <scope>NUCLEOTIDE SEQUENCE [LARGE SCALE GENOMIC DNA]</scope>
    <source>
        <strain evidence="14 15">Ptm05</strain>
    </source>
</reference>
<evidence type="ECO:0000256" key="1">
    <source>
        <dbReference type="ARBA" id="ARBA00004651"/>
    </source>
</evidence>
<keyword evidence="11" id="KW-1003">Cell membrane</keyword>
<feature type="transmembrane region" description="Helical" evidence="11">
    <location>
        <begin position="28"/>
        <end position="49"/>
    </location>
</feature>
<dbReference type="Gene3D" id="3.40.1110.10">
    <property type="entry name" value="Calcium-transporting ATPase, cytoplasmic domain N"/>
    <property type="match status" value="1"/>
</dbReference>
<evidence type="ECO:0000313" key="15">
    <source>
        <dbReference type="Proteomes" id="UP001198565"/>
    </source>
</evidence>
<dbReference type="Pfam" id="PF00702">
    <property type="entry name" value="Hydrolase"/>
    <property type="match status" value="1"/>
</dbReference>
<comment type="similarity">
    <text evidence="2 11">Belongs to the cation transport ATPase (P-type) (TC 3.A.3) family. Type IB subfamily.</text>
</comment>
<dbReference type="Gene3D" id="3.40.50.1000">
    <property type="entry name" value="HAD superfamily/HAD-like"/>
    <property type="match status" value="1"/>
</dbReference>
<feature type="domain" description="P-type ATPase A" evidence="13">
    <location>
        <begin position="141"/>
        <end position="242"/>
    </location>
</feature>
<dbReference type="PRINTS" id="PR00120">
    <property type="entry name" value="HATPASE"/>
</dbReference>
<keyword evidence="6 11" id="KW-0067">ATP-binding</keyword>
<dbReference type="PRINTS" id="PR00119">
    <property type="entry name" value="CATATPASE"/>
</dbReference>
<evidence type="ECO:0000256" key="4">
    <source>
        <dbReference type="ARBA" id="ARBA00022723"/>
    </source>
</evidence>
<keyword evidence="10 11" id="KW-0472">Membrane</keyword>
<dbReference type="InterPro" id="IPR036412">
    <property type="entry name" value="HAD-like_sf"/>
</dbReference>
<dbReference type="SUPFAM" id="SSF56784">
    <property type="entry name" value="HAD-like"/>
    <property type="match status" value="1"/>
</dbReference>
<feature type="region of interest" description="Disordered" evidence="12">
    <location>
        <begin position="1"/>
        <end position="24"/>
    </location>
</feature>
<evidence type="ECO:0000256" key="5">
    <source>
        <dbReference type="ARBA" id="ARBA00022741"/>
    </source>
</evidence>
<dbReference type="InterPro" id="IPR008250">
    <property type="entry name" value="ATPase_P-typ_transduc_dom_A_sf"/>
</dbReference>
<keyword evidence="7" id="KW-0460">Magnesium</keyword>
<dbReference type="InterPro" id="IPR023298">
    <property type="entry name" value="ATPase_P-typ_TM_dom_sf"/>
</dbReference>
<keyword evidence="4 11" id="KW-0479">Metal-binding</keyword>
<feature type="transmembrane region" description="Helical" evidence="11">
    <location>
        <begin position="602"/>
        <end position="620"/>
    </location>
</feature>
<dbReference type="Gene3D" id="2.70.150.10">
    <property type="entry name" value="Calcium-transporting ATPase, cytoplasmic transduction domain A"/>
    <property type="match status" value="1"/>
</dbReference>
<organism evidence="14 15">
    <name type="scientific">Streptantibioticus parmotrematis</name>
    <dbReference type="NCBI Taxonomy" id="2873249"/>
    <lineage>
        <taxon>Bacteria</taxon>
        <taxon>Bacillati</taxon>
        <taxon>Actinomycetota</taxon>
        <taxon>Actinomycetes</taxon>
        <taxon>Kitasatosporales</taxon>
        <taxon>Streptomycetaceae</taxon>
        <taxon>Streptantibioticus</taxon>
    </lineage>
</organism>
<dbReference type="InterPro" id="IPR001757">
    <property type="entry name" value="P_typ_ATPase"/>
</dbReference>
<dbReference type="InterPro" id="IPR027256">
    <property type="entry name" value="P-typ_ATPase_IB"/>
</dbReference>
<dbReference type="PANTHER" id="PTHR43079:SF1">
    <property type="entry name" value="CADMIUM_ZINC-TRANSPORTING ATPASE HMA1, CHLOROPLASTIC-RELATED"/>
    <property type="match status" value="1"/>
</dbReference>
<protein>
    <submittedName>
        <fullName evidence="14">Heavy metal translocating P-type ATPase</fullName>
    </submittedName>
</protein>
<dbReference type="EMBL" id="JAINVZ010000039">
    <property type="protein sequence ID" value="MBY8889275.1"/>
    <property type="molecule type" value="Genomic_DNA"/>
</dbReference>
<proteinExistence type="inferred from homology"/>
<keyword evidence="5 11" id="KW-0547">Nucleotide-binding</keyword>
<dbReference type="SUPFAM" id="SSF81665">
    <property type="entry name" value="Calcium ATPase, transmembrane domain M"/>
    <property type="match status" value="1"/>
</dbReference>